<keyword evidence="2" id="KW-1185">Reference proteome</keyword>
<gene>
    <name evidence="1" type="ORF">BHE18_02240</name>
</gene>
<evidence type="ECO:0000313" key="2">
    <source>
        <dbReference type="Proteomes" id="UP000182062"/>
    </source>
</evidence>
<proteinExistence type="predicted"/>
<organism evidence="1 2">
    <name type="scientific">Rossellomorea aquimaris</name>
    <dbReference type="NCBI Taxonomy" id="189382"/>
    <lineage>
        <taxon>Bacteria</taxon>
        <taxon>Bacillati</taxon>
        <taxon>Bacillota</taxon>
        <taxon>Bacilli</taxon>
        <taxon>Bacillales</taxon>
        <taxon>Bacillaceae</taxon>
        <taxon>Rossellomorea</taxon>
    </lineage>
</organism>
<accession>A0A1J6WV58</accession>
<dbReference type="AlphaFoldDB" id="A0A1J6WV58"/>
<dbReference type="EMBL" id="MINN01000117">
    <property type="protein sequence ID" value="OIU69753.1"/>
    <property type="molecule type" value="Genomic_DNA"/>
</dbReference>
<evidence type="ECO:0000313" key="1">
    <source>
        <dbReference type="EMBL" id="OIU69753.1"/>
    </source>
</evidence>
<sequence length="66" mass="7506">MSGVKRFFLNHHEATAENPFLTFAKRKGSIKLQSERDTPYESKRSITKQKQASLNIGSQNITVLIL</sequence>
<protein>
    <submittedName>
        <fullName evidence="1">Uncharacterized protein</fullName>
    </submittedName>
</protein>
<comment type="caution">
    <text evidence="1">The sequence shown here is derived from an EMBL/GenBank/DDBJ whole genome shotgun (WGS) entry which is preliminary data.</text>
</comment>
<reference evidence="1 2" key="1">
    <citation type="submission" date="2016-09" db="EMBL/GenBank/DDBJ databases">
        <title>Bacillus aquimaris SAMM genome sequence reveals colonization and biosurfactant production capacities.</title>
        <authorList>
            <person name="Waghmode S.R."/>
            <person name="Suryavanshi M.V."/>
        </authorList>
    </citation>
    <scope>NUCLEOTIDE SEQUENCE [LARGE SCALE GENOMIC DNA]</scope>
    <source>
        <strain evidence="1 2">SAMM</strain>
    </source>
</reference>
<name>A0A1J6WV58_9BACI</name>
<dbReference type="Proteomes" id="UP000182062">
    <property type="component" value="Unassembled WGS sequence"/>
</dbReference>